<protein>
    <submittedName>
        <fullName evidence="1">Uncharacterized protein</fullName>
    </submittedName>
</protein>
<evidence type="ECO:0000313" key="2">
    <source>
        <dbReference type="Proteomes" id="UP000000683"/>
    </source>
</evidence>
<accession>F5Z5N8</accession>
<dbReference type="AlphaFoldDB" id="F5Z5N8"/>
<dbReference type="KEGG" id="alt:ambt_17705"/>
<dbReference type="HOGENOM" id="CLU_3131564_0_0_6"/>
<keyword evidence="2" id="KW-1185">Reference proteome</keyword>
<dbReference type="Proteomes" id="UP000000683">
    <property type="component" value="Chromosome"/>
</dbReference>
<evidence type="ECO:0000313" key="1">
    <source>
        <dbReference type="EMBL" id="AEF05043.1"/>
    </source>
</evidence>
<dbReference type="RefSeq" id="WP_013785961.1">
    <property type="nucleotide sequence ID" value="NC_015554.1"/>
</dbReference>
<reference evidence="1 2" key="1">
    <citation type="journal article" date="2011" name="J. Bacteriol.">
        <title>Complete genome sequence of the polycyclic aromatic hydrocarbon-degrading bacterium Alteromonas sp. strain SN2.</title>
        <authorList>
            <person name="Jin H.M."/>
            <person name="Jeong H."/>
            <person name="Moon E.J."/>
            <person name="Math R.K."/>
            <person name="Lee K."/>
            <person name="Kim H.J."/>
            <person name="Jeon C.O."/>
            <person name="Oh T.K."/>
            <person name="Kim J.F."/>
        </authorList>
    </citation>
    <scope>NUCLEOTIDE SEQUENCE [LARGE SCALE GENOMIC DNA]</scope>
    <source>
        <strain evidence="2">JCM 17741 / KACC 18427 / KCTC 11700BP / SN2</strain>
    </source>
</reference>
<dbReference type="EMBL" id="CP002339">
    <property type="protein sequence ID" value="AEF05043.1"/>
    <property type="molecule type" value="Genomic_DNA"/>
</dbReference>
<sequence length="49" mass="5719">MSKPTRASYKIERHAFHVPIPPQRSMSYDEASRWVAMQSSGNQMFYSII</sequence>
<name>F5Z5N8_ALTNA</name>
<proteinExistence type="predicted"/>
<organism evidence="1 2">
    <name type="scientific">Alteromonas naphthalenivorans</name>
    <dbReference type="NCBI Taxonomy" id="715451"/>
    <lineage>
        <taxon>Bacteria</taxon>
        <taxon>Pseudomonadati</taxon>
        <taxon>Pseudomonadota</taxon>
        <taxon>Gammaproteobacteria</taxon>
        <taxon>Alteromonadales</taxon>
        <taxon>Alteromonadaceae</taxon>
        <taxon>Alteromonas/Salinimonas group</taxon>
        <taxon>Alteromonas</taxon>
    </lineage>
</organism>
<gene>
    <name evidence="1" type="ordered locus">ambt_17705</name>
</gene>